<evidence type="ECO:0000256" key="6">
    <source>
        <dbReference type="ARBA" id="ARBA00023316"/>
    </source>
</evidence>
<sequence>MVVLMQFRRLLLALVALALMFGPALYIVYVDYQRFLDTPIDVPASGLVLAIKPGMGIADLTRELQRSPGVLRSALYLQTYARLNGWAPRIKAGEYAIVPGTTPRSLIEQIVAGRVLQHALTVVEGWTFRQLRQALAAHPKIAQTLREASDAEIMARLGRPNQHPEGRFFPDTYHFPAGTPDEAFLKRALVVMDQRLAEAWGDRSPNLPLSDPYQALILASIVEKETGLAAERADIAGVLVRRLRNGMLLQTDPTVIYGLGQAFDGNLRKQDLIADTPYNTYTRKGLPPTPIALPGAAALKAAVNPASGDALYFVANGAGGHIFSQTLDQHHQAVRQYQSKE</sequence>
<dbReference type="GO" id="GO:0005886">
    <property type="term" value="C:plasma membrane"/>
    <property type="evidence" value="ECO:0007669"/>
    <property type="project" value="UniProtKB-UniRule"/>
</dbReference>
<dbReference type="InterPro" id="IPR003770">
    <property type="entry name" value="MLTG-like"/>
</dbReference>
<evidence type="ECO:0000256" key="2">
    <source>
        <dbReference type="ARBA" id="ARBA00022692"/>
    </source>
</evidence>
<feature type="site" description="Important for catalytic activity" evidence="7">
    <location>
        <position position="225"/>
    </location>
</feature>
<evidence type="ECO:0000256" key="3">
    <source>
        <dbReference type="ARBA" id="ARBA00022989"/>
    </source>
</evidence>
<keyword evidence="3 7" id="KW-1133">Transmembrane helix</keyword>
<protein>
    <recommendedName>
        <fullName evidence="7">Endolytic murein transglycosylase</fullName>
        <ecNumber evidence="7">4.2.2.29</ecNumber>
    </recommendedName>
    <alternativeName>
        <fullName evidence="7">Peptidoglycan lytic transglycosylase</fullName>
    </alternativeName>
    <alternativeName>
        <fullName evidence="7">Peptidoglycan polymerization terminase</fullName>
    </alternativeName>
</protein>
<reference evidence="8 9" key="1">
    <citation type="journal article" date="2014" name="ISME J.">
        <title>Candidatus Competibacter-lineage genomes retrieved from metagenomes reveal functional metabolic diversity.</title>
        <authorList>
            <person name="McIlroy S.J."/>
            <person name="Albertsen M."/>
            <person name="Andresen E.K."/>
            <person name="Saunders A.M."/>
            <person name="Kristiansen R."/>
            <person name="Stokholm-Bjerregaard M."/>
            <person name="Nielsen K.L."/>
            <person name="Nielsen P.H."/>
        </authorList>
    </citation>
    <scope>NUCLEOTIDE SEQUENCE [LARGE SCALE GENOMIC DNA]</scope>
    <source>
        <strain evidence="8 9">Run_B_J11</strain>
    </source>
</reference>
<comment type="function">
    <text evidence="7">Functions as a peptidoglycan terminase that cleaves nascent peptidoglycan strands endolytically to terminate their elongation.</text>
</comment>
<evidence type="ECO:0000256" key="1">
    <source>
        <dbReference type="ARBA" id="ARBA00022475"/>
    </source>
</evidence>
<dbReference type="GO" id="GO:0008932">
    <property type="term" value="F:lytic endotransglycosylase activity"/>
    <property type="evidence" value="ECO:0007669"/>
    <property type="project" value="UniProtKB-UniRule"/>
</dbReference>
<dbReference type="AlphaFoldDB" id="A0A7U7G8Y0"/>
<dbReference type="PANTHER" id="PTHR30518:SF2">
    <property type="entry name" value="ENDOLYTIC MUREIN TRANSGLYCOSYLASE"/>
    <property type="match status" value="1"/>
</dbReference>
<dbReference type="EMBL" id="CBTK010000024">
    <property type="protein sequence ID" value="CDH43382.1"/>
    <property type="molecule type" value="Genomic_DNA"/>
</dbReference>
<dbReference type="EC" id="4.2.2.29" evidence="7"/>
<dbReference type="NCBIfam" id="TIGR00247">
    <property type="entry name" value="endolytic transglycosylase MltG"/>
    <property type="match status" value="1"/>
</dbReference>
<evidence type="ECO:0000256" key="7">
    <source>
        <dbReference type="HAMAP-Rule" id="MF_02065"/>
    </source>
</evidence>
<comment type="catalytic activity">
    <reaction evidence="7">
        <text>a peptidoglycan chain = a peptidoglycan chain with N-acetyl-1,6-anhydromuramyl-[peptide] at the reducing end + a peptidoglycan chain with N-acetylglucosamine at the non-reducing end.</text>
        <dbReference type="EC" id="4.2.2.29"/>
    </reaction>
</comment>
<evidence type="ECO:0000256" key="4">
    <source>
        <dbReference type="ARBA" id="ARBA00023136"/>
    </source>
</evidence>
<dbReference type="CDD" id="cd08010">
    <property type="entry name" value="MltG_like"/>
    <property type="match status" value="1"/>
</dbReference>
<dbReference type="GO" id="GO:0009252">
    <property type="term" value="P:peptidoglycan biosynthetic process"/>
    <property type="evidence" value="ECO:0007669"/>
    <property type="project" value="UniProtKB-UniRule"/>
</dbReference>
<evidence type="ECO:0000313" key="8">
    <source>
        <dbReference type="EMBL" id="CDH43382.1"/>
    </source>
</evidence>
<evidence type="ECO:0000256" key="5">
    <source>
        <dbReference type="ARBA" id="ARBA00023239"/>
    </source>
</evidence>
<keyword evidence="7" id="KW-0997">Cell inner membrane</keyword>
<accession>A0A7U7G8Y0</accession>
<keyword evidence="2 7" id="KW-0812">Transmembrane</keyword>
<organism evidence="8 9">
    <name type="scientific">Candidatus Contendobacter odensis Run_B_J11</name>
    <dbReference type="NCBI Taxonomy" id="1400861"/>
    <lineage>
        <taxon>Bacteria</taxon>
        <taxon>Pseudomonadati</taxon>
        <taxon>Pseudomonadota</taxon>
        <taxon>Gammaproteobacteria</taxon>
        <taxon>Candidatus Competibacteraceae</taxon>
        <taxon>Candidatus Contendibacter</taxon>
    </lineage>
</organism>
<name>A0A7U7G8Y0_9GAMM</name>
<keyword evidence="1 7" id="KW-1003">Cell membrane</keyword>
<comment type="similarity">
    <text evidence="7">Belongs to the transglycosylase MltG family.</text>
</comment>
<dbReference type="RefSeq" id="WP_230314296.1">
    <property type="nucleotide sequence ID" value="NZ_CBTK010000024.1"/>
</dbReference>
<dbReference type="Pfam" id="PF02618">
    <property type="entry name" value="YceG"/>
    <property type="match status" value="1"/>
</dbReference>
<dbReference type="HAMAP" id="MF_02065">
    <property type="entry name" value="MltG"/>
    <property type="match status" value="1"/>
</dbReference>
<dbReference type="GO" id="GO:0071555">
    <property type="term" value="P:cell wall organization"/>
    <property type="evidence" value="ECO:0007669"/>
    <property type="project" value="UniProtKB-KW"/>
</dbReference>
<evidence type="ECO:0000313" key="9">
    <source>
        <dbReference type="Proteomes" id="UP000019184"/>
    </source>
</evidence>
<keyword evidence="6 7" id="KW-0961">Cell wall biogenesis/degradation</keyword>
<gene>
    <name evidence="7" type="primary">mltG</name>
    <name evidence="8" type="ORF">BN874_120033</name>
</gene>
<proteinExistence type="inferred from homology"/>
<dbReference type="Proteomes" id="UP000019184">
    <property type="component" value="Unassembled WGS sequence"/>
</dbReference>
<keyword evidence="5 7" id="KW-0456">Lyase</keyword>
<comment type="caution">
    <text evidence="8">The sequence shown here is derived from an EMBL/GenBank/DDBJ whole genome shotgun (WGS) entry which is preliminary data.</text>
</comment>
<dbReference type="Gene3D" id="3.30.160.60">
    <property type="entry name" value="Classic Zinc Finger"/>
    <property type="match status" value="1"/>
</dbReference>
<keyword evidence="4 7" id="KW-0472">Membrane</keyword>
<dbReference type="PANTHER" id="PTHR30518">
    <property type="entry name" value="ENDOLYTIC MUREIN TRANSGLYCOSYLASE"/>
    <property type="match status" value="1"/>
</dbReference>
<keyword evidence="9" id="KW-1185">Reference proteome</keyword>
<dbReference type="Gene3D" id="3.30.1490.480">
    <property type="entry name" value="Endolytic murein transglycosylase"/>
    <property type="match status" value="1"/>
</dbReference>